<dbReference type="Proteomes" id="UP001597182">
    <property type="component" value="Unassembled WGS sequence"/>
</dbReference>
<organism evidence="1 2">
    <name type="scientific">Pseudonocardia benzenivorans</name>
    <dbReference type="NCBI Taxonomy" id="228005"/>
    <lineage>
        <taxon>Bacteria</taxon>
        <taxon>Bacillati</taxon>
        <taxon>Actinomycetota</taxon>
        <taxon>Actinomycetes</taxon>
        <taxon>Pseudonocardiales</taxon>
        <taxon>Pseudonocardiaceae</taxon>
        <taxon>Pseudonocardia</taxon>
    </lineage>
</organism>
<evidence type="ECO:0000313" key="1">
    <source>
        <dbReference type="EMBL" id="MFD1235408.1"/>
    </source>
</evidence>
<accession>A0ABW3VLA1</accession>
<dbReference type="InterPro" id="IPR036388">
    <property type="entry name" value="WH-like_DNA-bd_sf"/>
</dbReference>
<keyword evidence="2" id="KW-1185">Reference proteome</keyword>
<evidence type="ECO:0000313" key="2">
    <source>
        <dbReference type="Proteomes" id="UP001597182"/>
    </source>
</evidence>
<reference evidence="2" key="1">
    <citation type="journal article" date="2019" name="Int. J. Syst. Evol. Microbiol.">
        <title>The Global Catalogue of Microorganisms (GCM) 10K type strain sequencing project: providing services to taxonomists for standard genome sequencing and annotation.</title>
        <authorList>
            <consortium name="The Broad Institute Genomics Platform"/>
            <consortium name="The Broad Institute Genome Sequencing Center for Infectious Disease"/>
            <person name="Wu L."/>
            <person name="Ma J."/>
        </authorList>
    </citation>
    <scope>NUCLEOTIDE SEQUENCE [LARGE SCALE GENOMIC DNA]</scope>
    <source>
        <strain evidence="2">CCUG 49018</strain>
    </source>
</reference>
<dbReference type="InterPro" id="IPR036390">
    <property type="entry name" value="WH_DNA-bd_sf"/>
</dbReference>
<sequence>MSERREQILEIVQQALEPVEVGEVARAAGIHPNTARFHLDALVADGVLDCATGAPAGRGRPRHTYRARPGQARGTARRYQLLAEILLSHLELRGEDAADEATTAGRAWGAYLAPRPAPARAVRPDAALTQLLTMLGDLDFAPEPVHTRPDGVDTADWPDVVRLRHCPFLELAVPQRDLVCRVHLGLMQGALAELKAPVSVTSLVPFEEPGACLAHLAPPGR</sequence>
<comment type="caution">
    <text evidence="1">The sequence shown here is derived from an EMBL/GenBank/DDBJ whole genome shotgun (WGS) entry which is preliminary data.</text>
</comment>
<gene>
    <name evidence="1" type="ORF">ACFQ34_19140</name>
</gene>
<dbReference type="Gene3D" id="1.10.10.10">
    <property type="entry name" value="Winged helix-like DNA-binding domain superfamily/Winged helix DNA-binding domain"/>
    <property type="match status" value="1"/>
</dbReference>
<dbReference type="EMBL" id="JBHTMB010000161">
    <property type="protein sequence ID" value="MFD1235408.1"/>
    <property type="molecule type" value="Genomic_DNA"/>
</dbReference>
<name>A0ABW3VLA1_9PSEU</name>
<dbReference type="Pfam" id="PF12840">
    <property type="entry name" value="HTH_20"/>
    <property type="match status" value="1"/>
</dbReference>
<dbReference type="RefSeq" id="WP_346093181.1">
    <property type="nucleotide sequence ID" value="NZ_BAABKS010000074.1"/>
</dbReference>
<dbReference type="SUPFAM" id="SSF46785">
    <property type="entry name" value="Winged helix' DNA-binding domain"/>
    <property type="match status" value="1"/>
</dbReference>
<protein>
    <submittedName>
        <fullName evidence="1">Helix-turn-helix transcriptional regulator</fullName>
    </submittedName>
</protein>
<proteinExistence type="predicted"/>